<protein>
    <submittedName>
        <fullName evidence="1">Uncharacterized protein</fullName>
    </submittedName>
</protein>
<accession>A0A7S4QJA9</accession>
<proteinExistence type="predicted"/>
<name>A0A7S4QJA9_9DINO</name>
<organism evidence="1">
    <name type="scientific">Alexandrium monilatum</name>
    <dbReference type="NCBI Taxonomy" id="311494"/>
    <lineage>
        <taxon>Eukaryota</taxon>
        <taxon>Sar</taxon>
        <taxon>Alveolata</taxon>
        <taxon>Dinophyceae</taxon>
        <taxon>Gonyaulacales</taxon>
        <taxon>Pyrocystaceae</taxon>
        <taxon>Alexandrium</taxon>
    </lineage>
</organism>
<dbReference type="EMBL" id="HBNR01030325">
    <property type="protein sequence ID" value="CAE4584086.1"/>
    <property type="molecule type" value="Transcribed_RNA"/>
</dbReference>
<reference evidence="1" key="1">
    <citation type="submission" date="2021-01" db="EMBL/GenBank/DDBJ databases">
        <authorList>
            <person name="Corre E."/>
            <person name="Pelletier E."/>
            <person name="Niang G."/>
            <person name="Scheremetjew M."/>
            <person name="Finn R."/>
            <person name="Kale V."/>
            <person name="Holt S."/>
            <person name="Cochrane G."/>
            <person name="Meng A."/>
            <person name="Brown T."/>
            <person name="Cohen L."/>
        </authorList>
    </citation>
    <scope>NUCLEOTIDE SEQUENCE</scope>
    <source>
        <strain evidence="1">CCMP3105</strain>
    </source>
</reference>
<sequence length="147" mass="15793">MASKLRPNMRPAVRVNTLTGSFECKRKLDGCCTVIGLGAGELFDHGEFMRVSFGCNDSMDLLFRGEYDTGFFIAELAGQIHAVEDGGAGQYQAILAPRGSRGPVAEKDCSCVLLSLSASGEEVTPWADPVTHLIPVTWTLRRVGEAA</sequence>
<dbReference type="AlphaFoldDB" id="A0A7S4QJA9"/>
<gene>
    <name evidence="1" type="ORF">AMON00008_LOCUS20687</name>
</gene>
<evidence type="ECO:0000313" key="1">
    <source>
        <dbReference type="EMBL" id="CAE4584086.1"/>
    </source>
</evidence>